<evidence type="ECO:0000313" key="3">
    <source>
        <dbReference type="EMBL" id="KAJ8879184.1"/>
    </source>
</evidence>
<gene>
    <name evidence="3" type="ORF">PR048_019790</name>
</gene>
<evidence type="ECO:0000313" key="4">
    <source>
        <dbReference type="Proteomes" id="UP001159363"/>
    </source>
</evidence>
<protein>
    <recommendedName>
        <fullName evidence="2">PiggyBac transposable element-derived protein domain-containing protein</fullName>
    </recommendedName>
</protein>
<feature type="region of interest" description="Disordered" evidence="1">
    <location>
        <begin position="1"/>
        <end position="56"/>
    </location>
</feature>
<name>A0ABQ9H4F4_9NEOP</name>
<dbReference type="InterPro" id="IPR052638">
    <property type="entry name" value="PiggyBac_TE-derived"/>
</dbReference>
<evidence type="ECO:0000256" key="1">
    <source>
        <dbReference type="SAM" id="MobiDB-lite"/>
    </source>
</evidence>
<comment type="caution">
    <text evidence="3">The sequence shown here is derived from an EMBL/GenBank/DDBJ whole genome shotgun (WGS) entry which is preliminary data.</text>
</comment>
<dbReference type="Pfam" id="PF13843">
    <property type="entry name" value="DDE_Tnp_1_7"/>
    <property type="match status" value="1"/>
</dbReference>
<evidence type="ECO:0000259" key="2">
    <source>
        <dbReference type="Pfam" id="PF13843"/>
    </source>
</evidence>
<proteinExistence type="predicted"/>
<feature type="compositionally biased region" description="Basic residues" evidence="1">
    <location>
        <begin position="24"/>
        <end position="35"/>
    </location>
</feature>
<organism evidence="3 4">
    <name type="scientific">Dryococelus australis</name>
    <dbReference type="NCBI Taxonomy" id="614101"/>
    <lineage>
        <taxon>Eukaryota</taxon>
        <taxon>Metazoa</taxon>
        <taxon>Ecdysozoa</taxon>
        <taxon>Arthropoda</taxon>
        <taxon>Hexapoda</taxon>
        <taxon>Insecta</taxon>
        <taxon>Pterygota</taxon>
        <taxon>Neoptera</taxon>
        <taxon>Polyneoptera</taxon>
        <taxon>Phasmatodea</taxon>
        <taxon>Verophasmatodea</taxon>
        <taxon>Anareolatae</taxon>
        <taxon>Phasmatidae</taxon>
        <taxon>Eurycanthinae</taxon>
        <taxon>Dryococelus</taxon>
    </lineage>
</organism>
<sequence>MTPHLVDKKKTLELNGTAREKRPSKSKQAKTKRQYQRSQSEGGLANVYTESGKKSSRKGFSLNEALEILAVLDEDDVTSEIEITALPPTNACDPVTDKDSGDEENPILDNLPGSQLLAVVELMSDKRFGLPRRNMFWETSADTHNKLVANALARYGFKFIMGNIHACDYDAIDKSNRFVHFFQSSIKVFLQNASHSENHCVDETVVPYFGKHGCKQFIRGKPIRYGYKLWTRATKTGYIVWIDITKVTNPTQLQNTNRWAWELVLSFSIKLNFTVLYTLESTSSSQWLLHRYEVTPFLTELHVIGARRCEVFVYWPRVTQGVLNGDVQWQTYCNGAVVTERLDYSPPTKQNWFQSPAGSLPNFHKWESGNRAVRCRWSKPPPPPQFCIPALLHSHLISPSSAVKTSLLLNVGLIKQEDEETLASSSRDICTASGEGKGGRGRINFYTCIGNLELEFRPSCMMILEELHTLSWVETSGRRAIKDYMYEQLRTEEKMPLFSVPS</sequence>
<keyword evidence="4" id="KW-1185">Reference proteome</keyword>
<feature type="region of interest" description="Disordered" evidence="1">
    <location>
        <begin position="84"/>
        <end position="103"/>
    </location>
</feature>
<dbReference type="Proteomes" id="UP001159363">
    <property type="component" value="Chromosome 6"/>
</dbReference>
<feature type="domain" description="PiggyBac transposable element-derived protein" evidence="2">
    <location>
        <begin position="118"/>
        <end position="258"/>
    </location>
</feature>
<dbReference type="PANTHER" id="PTHR47055:SF3">
    <property type="entry name" value="PHORBOL-ESTER_DAG-TYPE DOMAIN-CONTAINING PROTEIN"/>
    <property type="match status" value="1"/>
</dbReference>
<reference evidence="3 4" key="1">
    <citation type="submission" date="2023-02" db="EMBL/GenBank/DDBJ databases">
        <title>LHISI_Scaffold_Assembly.</title>
        <authorList>
            <person name="Stuart O.P."/>
            <person name="Cleave R."/>
            <person name="Magrath M.J.L."/>
            <person name="Mikheyev A.S."/>
        </authorList>
    </citation>
    <scope>NUCLEOTIDE SEQUENCE [LARGE SCALE GENOMIC DNA]</scope>
    <source>
        <strain evidence="3">Daus_M_001</strain>
        <tissue evidence="3">Leg muscle</tissue>
    </source>
</reference>
<dbReference type="EMBL" id="JARBHB010000007">
    <property type="protein sequence ID" value="KAJ8879184.1"/>
    <property type="molecule type" value="Genomic_DNA"/>
</dbReference>
<accession>A0ABQ9H4F4</accession>
<dbReference type="PANTHER" id="PTHR47055">
    <property type="entry name" value="DDE_TNP_1_7 DOMAIN-CONTAINING PROTEIN"/>
    <property type="match status" value="1"/>
</dbReference>
<feature type="compositionally biased region" description="Basic and acidic residues" evidence="1">
    <location>
        <begin position="1"/>
        <end position="23"/>
    </location>
</feature>
<dbReference type="InterPro" id="IPR029526">
    <property type="entry name" value="PGBD"/>
</dbReference>